<dbReference type="Pfam" id="PF12047">
    <property type="entry name" value="DNMT1-RFD"/>
    <property type="match status" value="1"/>
</dbReference>
<dbReference type="Proteomes" id="UP001279734">
    <property type="component" value="Unassembled WGS sequence"/>
</dbReference>
<dbReference type="PANTHER" id="PTHR46235:SF3">
    <property type="entry name" value="PHD FINGER-CONTAINING PROTEIN DDB_G0268158"/>
    <property type="match status" value="1"/>
</dbReference>
<accession>A0AAD3SPZ0</accession>
<evidence type="ECO:0000256" key="1">
    <source>
        <dbReference type="ARBA" id="ARBA00004123"/>
    </source>
</evidence>
<dbReference type="InterPro" id="IPR022702">
    <property type="entry name" value="Cytosine_MeTrfase1_RFD"/>
</dbReference>
<evidence type="ECO:0000256" key="2">
    <source>
        <dbReference type="ARBA" id="ARBA00023242"/>
    </source>
</evidence>
<keyword evidence="2" id="KW-0539">Nucleus</keyword>
<protein>
    <recommendedName>
        <fullName evidence="3">RFTS domain-containing protein</fullName>
    </recommendedName>
</protein>
<name>A0AAD3SPZ0_NEPGR</name>
<reference evidence="4" key="1">
    <citation type="submission" date="2023-05" db="EMBL/GenBank/DDBJ databases">
        <title>Nepenthes gracilis genome sequencing.</title>
        <authorList>
            <person name="Fukushima K."/>
        </authorList>
    </citation>
    <scope>NUCLEOTIDE SEQUENCE</scope>
    <source>
        <strain evidence="4">SING2019-196</strain>
    </source>
</reference>
<dbReference type="AlphaFoldDB" id="A0AAD3SPZ0"/>
<sequence>MASSDDETDDLPVLVSNYHFENYNGEPVSFCTLPIKWSADESMDGRRKQIFLRGTTDDGLLKIYKPVIAWRFDLSGVKPDISVFSKENVWIKLQKPKKSYEYIIRTILISVNCLHIVKRNPESTGKPLWGQLSKIFSLYEVRPSENDLIDHVPFIMTAVSKDKSLEKSKVIELLHCTDIF</sequence>
<comment type="subcellular location">
    <subcellularLocation>
        <location evidence="1">Nucleus</location>
    </subcellularLocation>
</comment>
<dbReference type="PANTHER" id="PTHR46235">
    <property type="entry name" value="PHD FINGER-CONTAINING PROTEIN DDB_G0268158"/>
    <property type="match status" value="1"/>
</dbReference>
<evidence type="ECO:0000259" key="3">
    <source>
        <dbReference type="Pfam" id="PF12047"/>
    </source>
</evidence>
<gene>
    <name evidence="4" type="ORF">Nepgr_016273</name>
</gene>
<proteinExistence type="predicted"/>
<organism evidence="4 5">
    <name type="scientific">Nepenthes gracilis</name>
    <name type="common">Slender pitcher plant</name>
    <dbReference type="NCBI Taxonomy" id="150966"/>
    <lineage>
        <taxon>Eukaryota</taxon>
        <taxon>Viridiplantae</taxon>
        <taxon>Streptophyta</taxon>
        <taxon>Embryophyta</taxon>
        <taxon>Tracheophyta</taxon>
        <taxon>Spermatophyta</taxon>
        <taxon>Magnoliopsida</taxon>
        <taxon>eudicotyledons</taxon>
        <taxon>Gunneridae</taxon>
        <taxon>Pentapetalae</taxon>
        <taxon>Caryophyllales</taxon>
        <taxon>Nepenthaceae</taxon>
        <taxon>Nepenthes</taxon>
    </lineage>
</organism>
<feature type="domain" description="RFTS" evidence="3">
    <location>
        <begin position="14"/>
        <end position="136"/>
    </location>
</feature>
<dbReference type="EMBL" id="BSYO01000014">
    <property type="protein sequence ID" value="GMH14432.1"/>
    <property type="molecule type" value="Genomic_DNA"/>
</dbReference>
<evidence type="ECO:0000313" key="4">
    <source>
        <dbReference type="EMBL" id="GMH14432.1"/>
    </source>
</evidence>
<comment type="caution">
    <text evidence="4">The sequence shown here is derived from an EMBL/GenBank/DDBJ whole genome shotgun (WGS) entry which is preliminary data.</text>
</comment>
<keyword evidence="5" id="KW-1185">Reference proteome</keyword>
<evidence type="ECO:0000313" key="5">
    <source>
        <dbReference type="Proteomes" id="UP001279734"/>
    </source>
</evidence>
<dbReference type="GO" id="GO:0005634">
    <property type="term" value="C:nucleus"/>
    <property type="evidence" value="ECO:0007669"/>
    <property type="project" value="UniProtKB-SubCell"/>
</dbReference>